<comment type="caution">
    <text evidence="2">The sequence shown here is derived from an EMBL/GenBank/DDBJ whole genome shotgun (WGS) entry which is preliminary data.</text>
</comment>
<dbReference type="RefSeq" id="WP_380250693.1">
    <property type="nucleotide sequence ID" value="NZ_JBHUII010000004.1"/>
</dbReference>
<evidence type="ECO:0000313" key="3">
    <source>
        <dbReference type="Proteomes" id="UP001597294"/>
    </source>
</evidence>
<dbReference type="InterPro" id="IPR047880">
    <property type="entry name" value="MafI-like"/>
</dbReference>
<feature type="transmembrane region" description="Helical" evidence="1">
    <location>
        <begin position="20"/>
        <end position="40"/>
    </location>
</feature>
<organism evidence="2 3">
    <name type="scientific">Kiloniella antarctica</name>
    <dbReference type="NCBI Taxonomy" id="1550907"/>
    <lineage>
        <taxon>Bacteria</taxon>
        <taxon>Pseudomonadati</taxon>
        <taxon>Pseudomonadota</taxon>
        <taxon>Alphaproteobacteria</taxon>
        <taxon>Rhodospirillales</taxon>
        <taxon>Kiloniellaceae</taxon>
        <taxon>Kiloniella</taxon>
    </lineage>
</organism>
<evidence type="ECO:0000256" key="1">
    <source>
        <dbReference type="SAM" id="Phobius"/>
    </source>
</evidence>
<dbReference type="Proteomes" id="UP001597294">
    <property type="component" value="Unassembled WGS sequence"/>
</dbReference>
<reference evidence="3" key="1">
    <citation type="journal article" date="2019" name="Int. J. Syst. Evol. Microbiol.">
        <title>The Global Catalogue of Microorganisms (GCM) 10K type strain sequencing project: providing services to taxonomists for standard genome sequencing and annotation.</title>
        <authorList>
            <consortium name="The Broad Institute Genomics Platform"/>
            <consortium name="The Broad Institute Genome Sequencing Center for Infectious Disease"/>
            <person name="Wu L."/>
            <person name="Ma J."/>
        </authorList>
    </citation>
    <scope>NUCLEOTIDE SEQUENCE [LARGE SCALE GENOMIC DNA]</scope>
    <source>
        <strain evidence="3">CGMCC 4.7192</strain>
    </source>
</reference>
<name>A0ABW5BJX3_9PROT</name>
<keyword evidence="1" id="KW-1133">Transmembrane helix</keyword>
<gene>
    <name evidence="2" type="ORF">ACFSKO_09095</name>
</gene>
<accession>A0ABW5BJX3</accession>
<dbReference type="NCBIfam" id="NF033691">
    <property type="entry name" value="immunity_MafI"/>
    <property type="match status" value="1"/>
</dbReference>
<keyword evidence="1" id="KW-0812">Transmembrane</keyword>
<sequence>MSHFSNSEIQQSNLLIFLNISIYVSLYRPLSFIPMNKIIFKIMDRHRNSKISKQIYEQTEHLLPKDIKETIHDYIYKYNEWGLGMETLVDALLEDDISITSEQKIVIVKAMEAMQLDRGQENLILVENNPLDLS</sequence>
<proteinExistence type="predicted"/>
<keyword evidence="3" id="KW-1185">Reference proteome</keyword>
<keyword evidence="1" id="KW-0472">Membrane</keyword>
<dbReference type="EMBL" id="JBHUII010000004">
    <property type="protein sequence ID" value="MFD2205766.1"/>
    <property type="molecule type" value="Genomic_DNA"/>
</dbReference>
<evidence type="ECO:0000313" key="2">
    <source>
        <dbReference type="EMBL" id="MFD2205766.1"/>
    </source>
</evidence>
<protein>
    <submittedName>
        <fullName evidence="2">MafI family immunity protein</fullName>
    </submittedName>
</protein>